<evidence type="ECO:0000313" key="3">
    <source>
        <dbReference type="Proteomes" id="UP000008744"/>
    </source>
</evidence>
<proteinExistence type="predicted"/>
<evidence type="ECO:0000313" key="2">
    <source>
        <dbReference type="EMBL" id="EDW29802.1"/>
    </source>
</evidence>
<dbReference type="AlphaFoldDB" id="B4H0K7"/>
<feature type="compositionally biased region" description="Basic and acidic residues" evidence="1">
    <location>
        <begin position="1"/>
        <end position="10"/>
    </location>
</feature>
<dbReference type="HOGENOM" id="CLU_1257239_0_0_1"/>
<feature type="compositionally biased region" description="Basic residues" evidence="1">
    <location>
        <begin position="66"/>
        <end position="77"/>
    </location>
</feature>
<feature type="region of interest" description="Disordered" evidence="1">
    <location>
        <begin position="40"/>
        <end position="147"/>
    </location>
</feature>
<protein>
    <submittedName>
        <fullName evidence="2">GL15000</fullName>
    </submittedName>
</protein>
<gene>
    <name evidence="2" type="primary">Dper\GL15000</name>
    <name evidence="2" type="ORF">Dper_GL15000</name>
</gene>
<dbReference type="SMR" id="B4H0K7"/>
<feature type="compositionally biased region" description="Basic and acidic residues" evidence="1">
    <location>
        <begin position="208"/>
        <end position="220"/>
    </location>
</feature>
<feature type="region of interest" description="Disordered" evidence="1">
    <location>
        <begin position="200"/>
        <end position="220"/>
    </location>
</feature>
<feature type="region of interest" description="Disordered" evidence="1">
    <location>
        <begin position="1"/>
        <end position="27"/>
    </location>
</feature>
<sequence>MENAIKKEAEGSDVETEEKFEGITVDAADQQLVASYRRYSPDLGSSFSDSSTDSSDTSNSWDYKRRGVNNKKLHKMRAAAMRLPKAPSLSPNARTSSSSSPSSPGGADAEPEKPISPPSGKRLKISDITSELESSEASASNVGIKSDSHRKRLEVFQQNLRVVNERIAKKYSELNCGGLRAEPGTIRRLRGGACVGINKFADNPKTNPETKTEEKSAKKN</sequence>
<feature type="compositionally biased region" description="Low complexity" evidence="1">
    <location>
        <begin position="41"/>
        <end position="61"/>
    </location>
</feature>
<accession>B4H0K7</accession>
<evidence type="ECO:0000256" key="1">
    <source>
        <dbReference type="SAM" id="MobiDB-lite"/>
    </source>
</evidence>
<dbReference type="OMA" id="DYKRRGV"/>
<dbReference type="Proteomes" id="UP000008744">
    <property type="component" value="Unassembled WGS sequence"/>
</dbReference>
<dbReference type="EMBL" id="CH479200">
    <property type="protein sequence ID" value="EDW29802.1"/>
    <property type="molecule type" value="Genomic_DNA"/>
</dbReference>
<feature type="compositionally biased region" description="Low complexity" evidence="1">
    <location>
        <begin position="87"/>
        <end position="104"/>
    </location>
</feature>
<keyword evidence="3" id="KW-1185">Reference proteome</keyword>
<name>B4H0K7_DROPE</name>
<organism evidence="3">
    <name type="scientific">Drosophila persimilis</name>
    <name type="common">Fruit fly</name>
    <dbReference type="NCBI Taxonomy" id="7234"/>
    <lineage>
        <taxon>Eukaryota</taxon>
        <taxon>Metazoa</taxon>
        <taxon>Ecdysozoa</taxon>
        <taxon>Arthropoda</taxon>
        <taxon>Hexapoda</taxon>
        <taxon>Insecta</taxon>
        <taxon>Pterygota</taxon>
        <taxon>Neoptera</taxon>
        <taxon>Endopterygota</taxon>
        <taxon>Diptera</taxon>
        <taxon>Brachycera</taxon>
        <taxon>Muscomorpha</taxon>
        <taxon>Ephydroidea</taxon>
        <taxon>Drosophilidae</taxon>
        <taxon>Drosophila</taxon>
        <taxon>Sophophora</taxon>
    </lineage>
</organism>
<reference evidence="2 3" key="1">
    <citation type="journal article" date="2007" name="Nature">
        <title>Evolution of genes and genomes on the Drosophila phylogeny.</title>
        <authorList>
            <consortium name="Drosophila 12 Genomes Consortium"/>
            <person name="Clark A.G."/>
            <person name="Eisen M.B."/>
            <person name="Smith D.R."/>
            <person name="Bergman C.M."/>
            <person name="Oliver B."/>
            <person name="Markow T.A."/>
            <person name="Kaufman T.C."/>
            <person name="Kellis M."/>
            <person name="Gelbart W."/>
            <person name="Iyer V.N."/>
            <person name="Pollard D.A."/>
            <person name="Sackton T.B."/>
            <person name="Larracuente A.M."/>
            <person name="Singh N.D."/>
            <person name="Abad J.P."/>
            <person name="Abt D.N."/>
            <person name="Adryan B."/>
            <person name="Aguade M."/>
            <person name="Akashi H."/>
            <person name="Anderson W.W."/>
            <person name="Aquadro C.F."/>
            <person name="Ardell D.H."/>
            <person name="Arguello R."/>
            <person name="Artieri C.G."/>
            <person name="Barbash D.A."/>
            <person name="Barker D."/>
            <person name="Barsanti P."/>
            <person name="Batterham P."/>
            <person name="Batzoglou S."/>
            <person name="Begun D."/>
            <person name="Bhutkar A."/>
            <person name="Blanco E."/>
            <person name="Bosak S.A."/>
            <person name="Bradley R.K."/>
            <person name="Brand A.D."/>
            <person name="Brent M.R."/>
            <person name="Brooks A.N."/>
            <person name="Brown R.H."/>
            <person name="Butlin R.K."/>
            <person name="Caggese C."/>
            <person name="Calvi B.R."/>
            <person name="Bernardo de Carvalho A."/>
            <person name="Caspi A."/>
            <person name="Castrezana S."/>
            <person name="Celniker S.E."/>
            <person name="Chang J.L."/>
            <person name="Chapple C."/>
            <person name="Chatterji S."/>
            <person name="Chinwalla A."/>
            <person name="Civetta A."/>
            <person name="Clifton S.W."/>
            <person name="Comeron J.M."/>
            <person name="Costello J.C."/>
            <person name="Coyne J.A."/>
            <person name="Daub J."/>
            <person name="David R.G."/>
            <person name="Delcher A.L."/>
            <person name="Delehaunty K."/>
            <person name="Do C.B."/>
            <person name="Ebling H."/>
            <person name="Edwards K."/>
            <person name="Eickbush T."/>
            <person name="Evans J.D."/>
            <person name="Filipski A."/>
            <person name="Findeiss S."/>
            <person name="Freyhult E."/>
            <person name="Fulton L."/>
            <person name="Fulton R."/>
            <person name="Garcia A.C."/>
            <person name="Gardiner A."/>
            <person name="Garfield D.A."/>
            <person name="Garvin B.E."/>
            <person name="Gibson G."/>
            <person name="Gilbert D."/>
            <person name="Gnerre S."/>
            <person name="Godfrey J."/>
            <person name="Good R."/>
            <person name="Gotea V."/>
            <person name="Gravely B."/>
            <person name="Greenberg A.J."/>
            <person name="Griffiths-Jones S."/>
            <person name="Gross S."/>
            <person name="Guigo R."/>
            <person name="Gustafson E.A."/>
            <person name="Haerty W."/>
            <person name="Hahn M.W."/>
            <person name="Halligan D.L."/>
            <person name="Halpern A.L."/>
            <person name="Halter G.M."/>
            <person name="Han M.V."/>
            <person name="Heger A."/>
            <person name="Hillier L."/>
            <person name="Hinrichs A.S."/>
            <person name="Holmes I."/>
            <person name="Hoskins R.A."/>
            <person name="Hubisz M.J."/>
            <person name="Hultmark D."/>
            <person name="Huntley M.A."/>
            <person name="Jaffe D.B."/>
            <person name="Jagadeeshan S."/>
            <person name="Jeck W.R."/>
            <person name="Johnson J."/>
            <person name="Jones C.D."/>
            <person name="Jordan W.C."/>
            <person name="Karpen G.H."/>
            <person name="Kataoka E."/>
            <person name="Keightley P.D."/>
            <person name="Kheradpour P."/>
            <person name="Kirkness E.F."/>
            <person name="Koerich L.B."/>
            <person name="Kristiansen K."/>
            <person name="Kudrna D."/>
            <person name="Kulathinal R.J."/>
            <person name="Kumar S."/>
            <person name="Kwok R."/>
            <person name="Lander E."/>
            <person name="Langley C.H."/>
            <person name="Lapoint R."/>
            <person name="Lazzaro B.P."/>
            <person name="Lee S.J."/>
            <person name="Levesque L."/>
            <person name="Li R."/>
            <person name="Lin C.F."/>
            <person name="Lin M.F."/>
            <person name="Lindblad-Toh K."/>
            <person name="Llopart A."/>
            <person name="Long M."/>
            <person name="Low L."/>
            <person name="Lozovsky E."/>
            <person name="Lu J."/>
            <person name="Luo M."/>
            <person name="Machado C.A."/>
            <person name="Makalowski W."/>
            <person name="Marzo M."/>
            <person name="Matsuda M."/>
            <person name="Matzkin L."/>
            <person name="McAllister B."/>
            <person name="McBride C.S."/>
            <person name="McKernan B."/>
            <person name="McKernan K."/>
            <person name="Mendez-Lago M."/>
            <person name="Minx P."/>
            <person name="Mollenhauer M.U."/>
            <person name="Montooth K."/>
            <person name="Mount S.M."/>
            <person name="Mu X."/>
            <person name="Myers E."/>
            <person name="Negre B."/>
            <person name="Newfeld S."/>
            <person name="Nielsen R."/>
            <person name="Noor M.A."/>
            <person name="O'Grady P."/>
            <person name="Pachter L."/>
            <person name="Papaceit M."/>
            <person name="Parisi M.J."/>
            <person name="Parisi M."/>
            <person name="Parts L."/>
            <person name="Pedersen J.S."/>
            <person name="Pesole G."/>
            <person name="Phillippy A.M."/>
            <person name="Ponting C.P."/>
            <person name="Pop M."/>
            <person name="Porcelli D."/>
            <person name="Powell J.R."/>
            <person name="Prohaska S."/>
            <person name="Pruitt K."/>
            <person name="Puig M."/>
            <person name="Quesneville H."/>
            <person name="Ram K.R."/>
            <person name="Rand D."/>
            <person name="Rasmussen M.D."/>
            <person name="Reed L.K."/>
            <person name="Reenan R."/>
            <person name="Reily A."/>
            <person name="Remington K.A."/>
            <person name="Rieger T.T."/>
            <person name="Ritchie M.G."/>
            <person name="Robin C."/>
            <person name="Rogers Y.H."/>
            <person name="Rohde C."/>
            <person name="Rozas J."/>
            <person name="Rubenfield M.J."/>
            <person name="Ruiz A."/>
            <person name="Russo S."/>
            <person name="Salzberg S.L."/>
            <person name="Sanchez-Gracia A."/>
            <person name="Saranga D.J."/>
            <person name="Sato H."/>
            <person name="Schaeffer S.W."/>
            <person name="Schatz M.C."/>
            <person name="Schlenke T."/>
            <person name="Schwartz R."/>
            <person name="Segarra C."/>
            <person name="Singh R.S."/>
            <person name="Sirot L."/>
            <person name="Sirota M."/>
            <person name="Sisneros N.B."/>
            <person name="Smith C.D."/>
            <person name="Smith T.F."/>
            <person name="Spieth J."/>
            <person name="Stage D.E."/>
            <person name="Stark A."/>
            <person name="Stephan W."/>
            <person name="Strausberg R.L."/>
            <person name="Strempel S."/>
            <person name="Sturgill D."/>
            <person name="Sutton G."/>
            <person name="Sutton G.G."/>
            <person name="Tao W."/>
            <person name="Teichmann S."/>
            <person name="Tobari Y.N."/>
            <person name="Tomimura Y."/>
            <person name="Tsolas J.M."/>
            <person name="Valente V.L."/>
            <person name="Venter E."/>
            <person name="Venter J.C."/>
            <person name="Vicario S."/>
            <person name="Vieira F.G."/>
            <person name="Vilella A.J."/>
            <person name="Villasante A."/>
            <person name="Walenz B."/>
            <person name="Wang J."/>
            <person name="Wasserman M."/>
            <person name="Watts T."/>
            <person name="Wilson D."/>
            <person name="Wilson R.K."/>
            <person name="Wing R.A."/>
            <person name="Wolfner M.F."/>
            <person name="Wong A."/>
            <person name="Wong G.K."/>
            <person name="Wu C.I."/>
            <person name="Wu G."/>
            <person name="Yamamoto D."/>
            <person name="Yang H.P."/>
            <person name="Yang S.P."/>
            <person name="Yorke J.A."/>
            <person name="Yoshida K."/>
            <person name="Zdobnov E."/>
            <person name="Zhang P."/>
            <person name="Zhang Y."/>
            <person name="Zimin A.V."/>
            <person name="Baldwin J."/>
            <person name="Abdouelleil A."/>
            <person name="Abdulkadir J."/>
            <person name="Abebe A."/>
            <person name="Abera B."/>
            <person name="Abreu J."/>
            <person name="Acer S.C."/>
            <person name="Aftuck L."/>
            <person name="Alexander A."/>
            <person name="An P."/>
            <person name="Anderson E."/>
            <person name="Anderson S."/>
            <person name="Arachi H."/>
            <person name="Azer M."/>
            <person name="Bachantsang P."/>
            <person name="Barry A."/>
            <person name="Bayul T."/>
            <person name="Berlin A."/>
            <person name="Bessette D."/>
            <person name="Bloom T."/>
            <person name="Blye J."/>
            <person name="Boguslavskiy L."/>
            <person name="Bonnet C."/>
            <person name="Boukhgalter B."/>
            <person name="Bourzgui I."/>
            <person name="Brown A."/>
            <person name="Cahill P."/>
            <person name="Channer S."/>
            <person name="Cheshatsang Y."/>
            <person name="Chuda L."/>
            <person name="Citroen M."/>
            <person name="Collymore A."/>
            <person name="Cooke P."/>
            <person name="Costello M."/>
            <person name="D'Aco K."/>
            <person name="Daza R."/>
            <person name="De Haan G."/>
            <person name="DeGray S."/>
            <person name="DeMaso C."/>
            <person name="Dhargay N."/>
            <person name="Dooley K."/>
            <person name="Dooley E."/>
            <person name="Doricent M."/>
            <person name="Dorje P."/>
            <person name="Dorjee K."/>
            <person name="Dupes A."/>
            <person name="Elong R."/>
            <person name="Falk J."/>
            <person name="Farina A."/>
            <person name="Faro S."/>
            <person name="Ferguson D."/>
            <person name="Fisher S."/>
            <person name="Foley C.D."/>
            <person name="Franke A."/>
            <person name="Friedrich D."/>
            <person name="Gadbois L."/>
            <person name="Gearin G."/>
            <person name="Gearin C.R."/>
            <person name="Giannoukos G."/>
            <person name="Goode T."/>
            <person name="Graham J."/>
            <person name="Grandbois E."/>
            <person name="Grewal S."/>
            <person name="Gyaltsen K."/>
            <person name="Hafez N."/>
            <person name="Hagos B."/>
            <person name="Hall J."/>
            <person name="Henson C."/>
            <person name="Hollinger A."/>
            <person name="Honan T."/>
            <person name="Huard M.D."/>
            <person name="Hughes L."/>
            <person name="Hurhula B."/>
            <person name="Husby M.E."/>
            <person name="Kamat A."/>
            <person name="Kanga B."/>
            <person name="Kashin S."/>
            <person name="Khazanovich D."/>
            <person name="Kisner P."/>
            <person name="Lance K."/>
            <person name="Lara M."/>
            <person name="Lee W."/>
            <person name="Lennon N."/>
            <person name="Letendre F."/>
            <person name="LeVine R."/>
            <person name="Lipovsky A."/>
            <person name="Liu X."/>
            <person name="Liu J."/>
            <person name="Liu S."/>
            <person name="Lokyitsang T."/>
            <person name="Lokyitsang Y."/>
            <person name="Lubonja R."/>
            <person name="Lui A."/>
            <person name="MacDonald P."/>
            <person name="Magnisalis V."/>
            <person name="Maru K."/>
            <person name="Matthews C."/>
            <person name="McCusker W."/>
            <person name="McDonough S."/>
            <person name="Mehta T."/>
            <person name="Meldrim J."/>
            <person name="Meneus L."/>
            <person name="Mihai O."/>
            <person name="Mihalev A."/>
            <person name="Mihova T."/>
            <person name="Mittelman R."/>
            <person name="Mlenga V."/>
            <person name="Montmayeur A."/>
            <person name="Mulrain L."/>
            <person name="Navidi A."/>
            <person name="Naylor J."/>
            <person name="Negash T."/>
            <person name="Nguyen T."/>
            <person name="Nguyen N."/>
            <person name="Nicol R."/>
            <person name="Norbu C."/>
            <person name="Norbu N."/>
            <person name="Novod N."/>
            <person name="O'Neill B."/>
            <person name="Osman S."/>
            <person name="Markiewicz E."/>
            <person name="Oyono O.L."/>
            <person name="Patti C."/>
            <person name="Phunkhang P."/>
            <person name="Pierre F."/>
            <person name="Priest M."/>
            <person name="Raghuraman S."/>
            <person name="Rege F."/>
            <person name="Reyes R."/>
            <person name="Rise C."/>
            <person name="Rogov P."/>
            <person name="Ross K."/>
            <person name="Ryan E."/>
            <person name="Settipalli S."/>
            <person name="Shea T."/>
            <person name="Sherpa N."/>
            <person name="Shi L."/>
            <person name="Shih D."/>
            <person name="Sparrow T."/>
            <person name="Spaulding J."/>
            <person name="Stalker J."/>
            <person name="Stange-Thomann N."/>
            <person name="Stavropoulos S."/>
            <person name="Stone C."/>
            <person name="Strader C."/>
            <person name="Tesfaye S."/>
            <person name="Thomson T."/>
            <person name="Thoulutsang Y."/>
            <person name="Thoulutsang D."/>
            <person name="Topham K."/>
            <person name="Topping I."/>
            <person name="Tsamla T."/>
            <person name="Vassiliev H."/>
            <person name="Vo A."/>
            <person name="Wangchuk T."/>
            <person name="Wangdi T."/>
            <person name="Weiand M."/>
            <person name="Wilkinson J."/>
            <person name="Wilson A."/>
            <person name="Yadav S."/>
            <person name="Young G."/>
            <person name="Yu Q."/>
            <person name="Zembek L."/>
            <person name="Zhong D."/>
            <person name="Zimmer A."/>
            <person name="Zwirko Z."/>
            <person name="Jaffe D.B."/>
            <person name="Alvarez P."/>
            <person name="Brockman W."/>
            <person name="Butler J."/>
            <person name="Chin C."/>
            <person name="Gnerre S."/>
            <person name="Grabherr M."/>
            <person name="Kleber M."/>
            <person name="Mauceli E."/>
            <person name="MacCallum I."/>
        </authorList>
    </citation>
    <scope>NUCLEOTIDE SEQUENCE [LARGE SCALE GENOMIC DNA]</scope>
    <source>
        <strain evidence="3">MSH-3 / Tucson 14011-0111.49</strain>
    </source>
</reference>
<feature type="compositionally biased region" description="Low complexity" evidence="1">
    <location>
        <begin position="131"/>
        <end position="140"/>
    </location>
</feature>